<evidence type="ECO:0000256" key="1">
    <source>
        <dbReference type="SAM" id="MobiDB-lite"/>
    </source>
</evidence>
<name>A0A810LB57_9ACTN</name>
<proteinExistence type="predicted"/>
<keyword evidence="3" id="KW-1185">Reference proteome</keyword>
<dbReference type="AlphaFoldDB" id="A0A810LB57"/>
<dbReference type="Gene3D" id="3.40.109.10">
    <property type="entry name" value="NADH Oxidase"/>
    <property type="match status" value="1"/>
</dbReference>
<dbReference type="OrthoDB" id="8156917at2"/>
<dbReference type="KEGG" id="aser:Asera_59200"/>
<dbReference type="InterPro" id="IPR000415">
    <property type="entry name" value="Nitroreductase-like"/>
</dbReference>
<gene>
    <name evidence="2" type="ORF">Asera_59200</name>
</gene>
<feature type="region of interest" description="Disordered" evidence="1">
    <location>
        <begin position="316"/>
        <end position="335"/>
    </location>
</feature>
<evidence type="ECO:0000313" key="2">
    <source>
        <dbReference type="EMBL" id="BCJ31812.1"/>
    </source>
</evidence>
<dbReference type="RefSeq" id="WP_084130810.1">
    <property type="nucleotide sequence ID" value="NZ_AP023354.1"/>
</dbReference>
<dbReference type="EMBL" id="AP023354">
    <property type="protein sequence ID" value="BCJ31812.1"/>
    <property type="molecule type" value="Genomic_DNA"/>
</dbReference>
<protein>
    <submittedName>
        <fullName evidence="2">NAD(P)H nitroreductase</fullName>
    </submittedName>
</protein>
<dbReference type="NCBIfam" id="NF047509">
    <property type="entry name" value="Rv3131_FMN_oxido"/>
    <property type="match status" value="1"/>
</dbReference>
<dbReference type="SUPFAM" id="SSF55469">
    <property type="entry name" value="FMN-dependent nitroreductase-like"/>
    <property type="match status" value="1"/>
</dbReference>
<dbReference type="GO" id="GO:0016491">
    <property type="term" value="F:oxidoreductase activity"/>
    <property type="evidence" value="ECO:0007669"/>
    <property type="project" value="InterPro"/>
</dbReference>
<accession>A0A810LB57</accession>
<dbReference type="Proteomes" id="UP000680750">
    <property type="component" value="Chromosome"/>
</dbReference>
<evidence type="ECO:0000313" key="3">
    <source>
        <dbReference type="Proteomes" id="UP000680750"/>
    </source>
</evidence>
<organism evidence="2 3">
    <name type="scientific">Actinocatenispora sera</name>
    <dbReference type="NCBI Taxonomy" id="390989"/>
    <lineage>
        <taxon>Bacteria</taxon>
        <taxon>Bacillati</taxon>
        <taxon>Actinomycetota</taxon>
        <taxon>Actinomycetes</taxon>
        <taxon>Micromonosporales</taxon>
        <taxon>Micromonosporaceae</taxon>
        <taxon>Actinocatenispora</taxon>
    </lineage>
</organism>
<sequence length="335" mass="36320">MPAVNFSDPTGTDRHRAMDGPLGRAVMAALRAPSILNTQPWRWRIHDGAAELWADRSRQLTHLDREGRLLTFSCGIALHHAAAALTALGHRPGIDLFPDDREPDLLARLWVGEPHRPTSDESHAFQSMLSRRTDRRPGLGDVAVPAYLLRQLRGAVERSGAHLHLVPDEQLPVLMVAGDHAAQIESADPGARADLTRWTHRPQAAREGISADTVAPEVVRRVPHRQFLSGGDAHLDPGVGSDRTADYAILFADGDGRLDWLTSGEAMSALLIVATMHHISVNPISNVIEVAATRATLAGLLCQLGHPMLGMRLTVAAATPPPRETRRSPAEVIDA</sequence>
<reference evidence="2" key="1">
    <citation type="submission" date="2020-08" db="EMBL/GenBank/DDBJ databases">
        <title>Whole genome shotgun sequence of Actinocatenispora sera NBRC 101916.</title>
        <authorList>
            <person name="Komaki H."/>
            <person name="Tamura T."/>
        </authorList>
    </citation>
    <scope>NUCLEOTIDE SEQUENCE</scope>
    <source>
        <strain evidence="2">NBRC 101916</strain>
    </source>
</reference>